<dbReference type="Pfam" id="PF08447">
    <property type="entry name" value="PAS_3"/>
    <property type="match status" value="1"/>
</dbReference>
<dbReference type="InterPro" id="IPR036890">
    <property type="entry name" value="HATPase_C_sf"/>
</dbReference>
<feature type="domain" description="PAC" evidence="2">
    <location>
        <begin position="340"/>
        <end position="391"/>
    </location>
</feature>
<reference evidence="4" key="1">
    <citation type="journal article" date="2019" name="Int. J. Syst. Evol. Microbiol.">
        <title>The Global Catalogue of Microorganisms (GCM) 10K type strain sequencing project: providing services to taxonomists for standard genome sequencing and annotation.</title>
        <authorList>
            <consortium name="The Broad Institute Genomics Platform"/>
            <consortium name="The Broad Institute Genome Sequencing Center for Infectious Disease"/>
            <person name="Wu L."/>
            <person name="Ma J."/>
        </authorList>
    </citation>
    <scope>NUCLEOTIDE SEQUENCE [LARGE SCALE GENOMIC DNA]</scope>
    <source>
        <strain evidence="4">KCTC 52168</strain>
    </source>
</reference>
<feature type="domain" description="PAC" evidence="2">
    <location>
        <begin position="738"/>
        <end position="791"/>
    </location>
</feature>
<feature type="domain" description="PAC" evidence="2">
    <location>
        <begin position="467"/>
        <end position="518"/>
    </location>
</feature>
<evidence type="ECO:0000259" key="2">
    <source>
        <dbReference type="PROSITE" id="PS50113"/>
    </source>
</evidence>
<gene>
    <name evidence="3" type="ORF">ACFOEN_16965</name>
</gene>
<dbReference type="InterPro" id="IPR052155">
    <property type="entry name" value="Biofilm_reg_signaling"/>
</dbReference>
<dbReference type="PROSITE" id="PS50112">
    <property type="entry name" value="PAS"/>
    <property type="match status" value="2"/>
</dbReference>
<dbReference type="RefSeq" id="WP_377305973.1">
    <property type="nucleotide sequence ID" value="NZ_CP180191.1"/>
</dbReference>
<dbReference type="Pfam" id="PF07568">
    <property type="entry name" value="HisKA_2"/>
    <property type="match status" value="1"/>
</dbReference>
<dbReference type="NCBIfam" id="TIGR00229">
    <property type="entry name" value="sensory_box"/>
    <property type="match status" value="5"/>
</dbReference>
<evidence type="ECO:0000259" key="1">
    <source>
        <dbReference type="PROSITE" id="PS50112"/>
    </source>
</evidence>
<evidence type="ECO:0000313" key="3">
    <source>
        <dbReference type="EMBL" id="MFC3149316.1"/>
    </source>
</evidence>
<feature type="domain" description="PAS" evidence="1">
    <location>
        <begin position="414"/>
        <end position="465"/>
    </location>
</feature>
<dbReference type="InterPro" id="IPR001610">
    <property type="entry name" value="PAC"/>
</dbReference>
<dbReference type="SMART" id="SM00086">
    <property type="entry name" value="PAC"/>
    <property type="match status" value="6"/>
</dbReference>
<feature type="domain" description="PAC" evidence="2">
    <location>
        <begin position="592"/>
        <end position="643"/>
    </location>
</feature>
<feature type="domain" description="PAS" evidence="1">
    <location>
        <begin position="792"/>
        <end position="838"/>
    </location>
</feature>
<accession>A0ABV7H9G7</accession>
<organism evidence="3 4">
    <name type="scientific">Piscinibacterium candidicorallinum</name>
    <dbReference type="NCBI Taxonomy" id="1793872"/>
    <lineage>
        <taxon>Bacteria</taxon>
        <taxon>Pseudomonadati</taxon>
        <taxon>Pseudomonadota</taxon>
        <taxon>Betaproteobacteria</taxon>
        <taxon>Burkholderiales</taxon>
        <taxon>Piscinibacterium</taxon>
    </lineage>
</organism>
<proteinExistence type="predicted"/>
<dbReference type="Gene3D" id="3.30.450.20">
    <property type="entry name" value="PAS domain"/>
    <property type="match status" value="6"/>
</dbReference>
<sequence>MNQPTELHAAQIAVTQRALRLFAPLYGPLPVAIAVLDATQRPCFANDAARRLASAPDMDATAHDWVLRIVAARTQLAPSAPLLMAEQRWEVRLGDADRRQDLAVQLREIEIDGLLWSVLTIEDRSTDRDFQREIQRLTSYRGVLLAASRVGVAHVIGEQIVEANTELANMLGYESGALAGRGVPALFASDRAWRRIQDRSIRALAHDSVFTQQCALRTHDGRELPALVHVGRMDARDPEQGLLITAEDVTRHKATTRLLDQASTELAAIFSNSAIGIVHMVRDASGTHSRAVRVNRQMELMLGAGRDELMGTAADAWMDAEQAQILREAAGRAIALGEHFKVKVRLRRLDGTALDCLSHGGLIHRERPEDGILVAFLDISEQARAEAQLAEAERRFAFFANNTDLGITIHEAGSGRIVLANPGYERLVGVDQARLEAQPRLLRSRVHPDDLAEFDALQDAIAQARADTRAYRLIDLEGQQRWVSTRIEATRLPDGRTFAYAMSSDVTTQKARQEQLSQTIAEQEQLFKAANVGIVFVKAGRIARANPAFEQMLRAAPGGLIGQSFGDIFPEAVVFSLRPDGPYPVLDEGNVYTVEVQLKRTDASTFWGDVSGRALDAGNPAAGYLFCCLDVDERHRSEERLRETTAFLDLVLDNMPMLISVRDAETSRLLRMNPAAADVFTPLQTEALPMPDATALATARLPEPPLRATGVPVAAPPGTLMQRILEADRRVMRDSVVVDDEGEVSAPNGGGTRTFRTRTLPVFNSLGQCKYLLSLSEDITERKQAELALRESEARFRQFAEQTDQLIYIYDQAAGELLYHNDRLEEVLGLSTERVLSERLSGYENVIDAHQDRVAAMQAVDLRHERTDVELSIGHPRKGERVLRWLRFAVTLASGSLRVFGMVEDVTELKQVEAQRLEEALRQRDLLIREVHHRIKNNLQGVAGLMQQIALQKPHLRDDFTDLAAKVQAIAQVHGIQMDRSGMFDYLVVARAILGGVERMYGGRLDMRIDAALSGWMLPEQESVPISLAINELASNAVRHRDGKVQGIPVVDLVADRLGEQQAVRLHIRNAGRLPQGFDFQSLPPGVTGLSLLKALLPRRGCQIRFGERVDDANQAWVEVDLVLAPPALRSPAMHAAV</sequence>
<dbReference type="SMART" id="SM00091">
    <property type="entry name" value="PAS"/>
    <property type="match status" value="7"/>
</dbReference>
<dbReference type="InterPro" id="IPR035965">
    <property type="entry name" value="PAS-like_dom_sf"/>
</dbReference>
<dbReference type="Pfam" id="PF08448">
    <property type="entry name" value="PAS_4"/>
    <property type="match status" value="1"/>
</dbReference>
<dbReference type="InterPro" id="IPR011495">
    <property type="entry name" value="Sig_transdc_His_kin_sub2_dim/P"/>
</dbReference>
<dbReference type="PANTHER" id="PTHR44757:SF2">
    <property type="entry name" value="BIOFILM ARCHITECTURE MAINTENANCE PROTEIN MBAA"/>
    <property type="match status" value="1"/>
</dbReference>
<dbReference type="InterPro" id="IPR000014">
    <property type="entry name" value="PAS"/>
</dbReference>
<dbReference type="EMBL" id="JBHRTI010000010">
    <property type="protein sequence ID" value="MFC3149316.1"/>
    <property type="molecule type" value="Genomic_DNA"/>
</dbReference>
<dbReference type="Pfam" id="PF13188">
    <property type="entry name" value="PAS_8"/>
    <property type="match status" value="1"/>
</dbReference>
<dbReference type="CDD" id="cd00130">
    <property type="entry name" value="PAS"/>
    <property type="match status" value="4"/>
</dbReference>
<dbReference type="InterPro" id="IPR000700">
    <property type="entry name" value="PAS-assoc_C"/>
</dbReference>
<dbReference type="PANTHER" id="PTHR44757">
    <property type="entry name" value="DIGUANYLATE CYCLASE DGCP"/>
    <property type="match status" value="1"/>
</dbReference>
<dbReference type="PROSITE" id="PS50113">
    <property type="entry name" value="PAC"/>
    <property type="match status" value="4"/>
</dbReference>
<keyword evidence="4" id="KW-1185">Reference proteome</keyword>
<dbReference type="Proteomes" id="UP001595556">
    <property type="component" value="Unassembled WGS sequence"/>
</dbReference>
<dbReference type="Pfam" id="PF13426">
    <property type="entry name" value="PAS_9"/>
    <property type="match status" value="3"/>
</dbReference>
<comment type="caution">
    <text evidence="3">The sequence shown here is derived from an EMBL/GenBank/DDBJ whole genome shotgun (WGS) entry which is preliminary data.</text>
</comment>
<dbReference type="Gene3D" id="3.30.565.10">
    <property type="entry name" value="Histidine kinase-like ATPase, C-terminal domain"/>
    <property type="match status" value="1"/>
</dbReference>
<evidence type="ECO:0000313" key="4">
    <source>
        <dbReference type="Proteomes" id="UP001595556"/>
    </source>
</evidence>
<protein>
    <submittedName>
        <fullName evidence="3">PAS domain S-box protein</fullName>
    </submittedName>
</protein>
<name>A0ABV7H9G7_9BURK</name>
<dbReference type="InterPro" id="IPR013655">
    <property type="entry name" value="PAS_fold_3"/>
</dbReference>
<dbReference type="InterPro" id="IPR013656">
    <property type="entry name" value="PAS_4"/>
</dbReference>
<dbReference type="SUPFAM" id="SSF55785">
    <property type="entry name" value="PYP-like sensor domain (PAS domain)"/>
    <property type="match status" value="6"/>
</dbReference>